<dbReference type="GO" id="GO:0005524">
    <property type="term" value="F:ATP binding"/>
    <property type="evidence" value="ECO:0007669"/>
    <property type="project" value="UniProtKB-KW"/>
</dbReference>
<evidence type="ECO:0000259" key="7">
    <source>
        <dbReference type="PROSITE" id="PS50045"/>
    </source>
</evidence>
<dbReference type="InterPro" id="IPR025662">
    <property type="entry name" value="Sigma_54_int_dom_ATP-bd_1"/>
</dbReference>
<dbReference type="GO" id="GO:0003677">
    <property type="term" value="F:DNA binding"/>
    <property type="evidence" value="ECO:0007669"/>
    <property type="project" value="UniProtKB-KW"/>
</dbReference>
<reference evidence="9 10" key="1">
    <citation type="journal article" date="2019" name="Appl. Environ. Microbiol.">
        <title>Environmental Evidence and Genomic Insight of Iron-oxidizing Bacteria Preference Towards More Corrosion Resistant Stainless Steel at Higher Salinities.</title>
        <authorList>
            <person name="Garrison C.E."/>
            <person name="Price K.A."/>
            <person name="Field E.K."/>
        </authorList>
    </citation>
    <scope>NUCLEOTIDE SEQUENCE [LARGE SCALE GENOMIC DNA]</scope>
    <source>
        <strain evidence="9 10">P3</strain>
    </source>
</reference>
<dbReference type="Pfam" id="PF25601">
    <property type="entry name" value="AAA_lid_14"/>
    <property type="match status" value="1"/>
</dbReference>
<dbReference type="SMART" id="SM00382">
    <property type="entry name" value="AAA"/>
    <property type="match status" value="1"/>
</dbReference>
<evidence type="ECO:0000256" key="3">
    <source>
        <dbReference type="ARBA" id="ARBA00023015"/>
    </source>
</evidence>
<dbReference type="PANTHER" id="PTHR32071">
    <property type="entry name" value="TRANSCRIPTIONAL REGULATORY PROTEIN"/>
    <property type="match status" value="1"/>
</dbReference>
<keyword evidence="3" id="KW-0805">Transcription regulation</keyword>
<evidence type="ECO:0000256" key="1">
    <source>
        <dbReference type="ARBA" id="ARBA00022741"/>
    </source>
</evidence>
<dbReference type="PROSITE" id="PS50110">
    <property type="entry name" value="RESPONSE_REGULATORY"/>
    <property type="match status" value="1"/>
</dbReference>
<dbReference type="InterPro" id="IPR027417">
    <property type="entry name" value="P-loop_NTPase"/>
</dbReference>
<evidence type="ECO:0000256" key="4">
    <source>
        <dbReference type="ARBA" id="ARBA00023125"/>
    </source>
</evidence>
<feature type="domain" description="Sigma-54 factor interaction" evidence="7">
    <location>
        <begin position="146"/>
        <end position="377"/>
    </location>
</feature>
<dbReference type="Pfam" id="PF00158">
    <property type="entry name" value="Sigma54_activat"/>
    <property type="match status" value="1"/>
</dbReference>
<comment type="caution">
    <text evidence="9">The sequence shown here is derived from an EMBL/GenBank/DDBJ whole genome shotgun (WGS) entry which is preliminary data.</text>
</comment>
<dbReference type="GO" id="GO:0006355">
    <property type="term" value="P:regulation of DNA-templated transcription"/>
    <property type="evidence" value="ECO:0007669"/>
    <property type="project" value="InterPro"/>
</dbReference>
<dbReference type="GO" id="GO:0000160">
    <property type="term" value="P:phosphorelay signal transduction system"/>
    <property type="evidence" value="ECO:0007669"/>
    <property type="project" value="InterPro"/>
</dbReference>
<evidence type="ECO:0000259" key="8">
    <source>
        <dbReference type="PROSITE" id="PS50110"/>
    </source>
</evidence>
<proteinExistence type="predicted"/>
<evidence type="ECO:0000256" key="5">
    <source>
        <dbReference type="ARBA" id="ARBA00023163"/>
    </source>
</evidence>
<dbReference type="InterPro" id="IPR011006">
    <property type="entry name" value="CheY-like_superfamily"/>
</dbReference>
<keyword evidence="5" id="KW-0804">Transcription</keyword>
<dbReference type="PANTHER" id="PTHR32071:SF117">
    <property type="entry name" value="PTS-DEPENDENT DIHYDROXYACETONE KINASE OPERON REGULATORY PROTEIN-RELATED"/>
    <property type="match status" value="1"/>
</dbReference>
<dbReference type="PROSITE" id="PS00675">
    <property type="entry name" value="SIGMA54_INTERACT_1"/>
    <property type="match status" value="1"/>
</dbReference>
<organism evidence="9 10">
    <name type="scientific">Mariprofundus erugo</name>
    <dbReference type="NCBI Taxonomy" id="2528639"/>
    <lineage>
        <taxon>Bacteria</taxon>
        <taxon>Pseudomonadati</taxon>
        <taxon>Pseudomonadota</taxon>
        <taxon>Candidatius Mariprofundia</taxon>
        <taxon>Mariprofundales</taxon>
        <taxon>Mariprofundaceae</taxon>
        <taxon>Mariprofundus</taxon>
    </lineage>
</organism>
<dbReference type="FunFam" id="3.40.50.300:FF:000006">
    <property type="entry name" value="DNA-binding transcriptional regulator NtrC"/>
    <property type="match status" value="1"/>
</dbReference>
<protein>
    <submittedName>
        <fullName evidence="9">Sigma-54-dependent Fis family transcriptional regulator</fullName>
    </submittedName>
</protein>
<dbReference type="InterPro" id="IPR002078">
    <property type="entry name" value="Sigma_54_int"/>
</dbReference>
<keyword evidence="1" id="KW-0547">Nucleotide-binding</keyword>
<dbReference type="EMBL" id="VBRY01000009">
    <property type="protein sequence ID" value="TLS66476.1"/>
    <property type="molecule type" value="Genomic_DNA"/>
</dbReference>
<keyword evidence="6" id="KW-0597">Phosphoprotein</keyword>
<evidence type="ECO:0000313" key="9">
    <source>
        <dbReference type="EMBL" id="TLS66476.1"/>
    </source>
</evidence>
<accession>A0A5R9GIB0</accession>
<gene>
    <name evidence="9" type="ORF">FEF65_09910</name>
</gene>
<dbReference type="Proteomes" id="UP000306585">
    <property type="component" value="Unassembled WGS sequence"/>
</dbReference>
<evidence type="ECO:0000313" key="10">
    <source>
        <dbReference type="Proteomes" id="UP000306585"/>
    </source>
</evidence>
<dbReference type="InterPro" id="IPR058031">
    <property type="entry name" value="AAA_lid_NorR"/>
</dbReference>
<dbReference type="CDD" id="cd00009">
    <property type="entry name" value="AAA"/>
    <property type="match status" value="1"/>
</dbReference>
<keyword evidence="4" id="KW-0238">DNA-binding</keyword>
<feature type="modified residue" description="4-aspartylphosphate" evidence="6">
    <location>
        <position position="52"/>
    </location>
</feature>
<dbReference type="PROSITE" id="PS50045">
    <property type="entry name" value="SIGMA54_INTERACT_4"/>
    <property type="match status" value="1"/>
</dbReference>
<sequence>MKHTILVVDDNDINRLNLRLLLKDNYRVLEAGDLEAADEALSANRVDLVVLDLALPPEPDNPEIGMGYLQRLRSESPDTPVVVITGHDERSYAIRAQELGAQDFFGKPFDPDEVKSTIDRSLEAHFQAVREQEMQRALATQVNSEILGGSDSMRALRALIEQVAATPSTVLVRGETGAGKELVARKLHEVSPRAGRPFIAINCAAMSEQLLESELFGYEKGAFGGSGSSRRKLGWFERAAGGTLFLDEVAGLPLTVQAKLLRVLEYGEFSRLGGEAILRSDVRLVCSTHEDLESRVAAGTFRDDLYYRIHVVVMDIPALRDHIEDLPELADAILLRKAAMCGKRMRPLSEEVLEQLARYSWPGNVRELENVIERSVVLATGSEVESIPSLSGPLPVSGDVDPLKLWFQRLPDTGIRAEKAIAEFERQLVEEALERNQHIKARAGRWLGFGDRAKDKMRYLCDKYGIDLMDNP</sequence>
<dbReference type="Pfam" id="PF00072">
    <property type="entry name" value="Response_reg"/>
    <property type="match status" value="1"/>
</dbReference>
<dbReference type="InterPro" id="IPR025943">
    <property type="entry name" value="Sigma_54_int_dom_ATP-bd_2"/>
</dbReference>
<dbReference type="PROSITE" id="PS00688">
    <property type="entry name" value="SIGMA54_INTERACT_3"/>
    <property type="match status" value="1"/>
</dbReference>
<keyword evidence="10" id="KW-1185">Reference proteome</keyword>
<feature type="domain" description="Response regulatory" evidence="8">
    <location>
        <begin position="4"/>
        <end position="122"/>
    </location>
</feature>
<name>A0A5R9GIB0_9PROT</name>
<evidence type="ECO:0000256" key="6">
    <source>
        <dbReference type="PROSITE-ProRule" id="PRU00169"/>
    </source>
</evidence>
<dbReference type="SUPFAM" id="SSF52172">
    <property type="entry name" value="CheY-like"/>
    <property type="match status" value="1"/>
</dbReference>
<dbReference type="InterPro" id="IPR003593">
    <property type="entry name" value="AAA+_ATPase"/>
</dbReference>
<dbReference type="InterPro" id="IPR025944">
    <property type="entry name" value="Sigma_54_int_dom_CS"/>
</dbReference>
<evidence type="ECO:0000256" key="2">
    <source>
        <dbReference type="ARBA" id="ARBA00022840"/>
    </source>
</evidence>
<dbReference type="Gene3D" id="1.10.8.60">
    <property type="match status" value="1"/>
</dbReference>
<dbReference type="Gene3D" id="3.40.50.300">
    <property type="entry name" value="P-loop containing nucleotide triphosphate hydrolases"/>
    <property type="match status" value="1"/>
</dbReference>
<dbReference type="RefSeq" id="WP_138239657.1">
    <property type="nucleotide sequence ID" value="NZ_VBRY01000009.1"/>
</dbReference>
<dbReference type="AlphaFoldDB" id="A0A5R9GIB0"/>
<dbReference type="PROSITE" id="PS00676">
    <property type="entry name" value="SIGMA54_INTERACT_2"/>
    <property type="match status" value="1"/>
</dbReference>
<dbReference type="SUPFAM" id="SSF52540">
    <property type="entry name" value="P-loop containing nucleoside triphosphate hydrolases"/>
    <property type="match status" value="1"/>
</dbReference>
<dbReference type="Gene3D" id="3.40.50.2300">
    <property type="match status" value="1"/>
</dbReference>
<dbReference type="SMART" id="SM00448">
    <property type="entry name" value="REC"/>
    <property type="match status" value="1"/>
</dbReference>
<keyword evidence="2" id="KW-0067">ATP-binding</keyword>
<dbReference type="InterPro" id="IPR001789">
    <property type="entry name" value="Sig_transdc_resp-reg_receiver"/>
</dbReference>